<dbReference type="AlphaFoldDB" id="A0AAW5I098"/>
<evidence type="ECO:0000256" key="2">
    <source>
        <dbReference type="ARBA" id="ARBA00023125"/>
    </source>
</evidence>
<feature type="domain" description="HTH gntR-type" evidence="4">
    <location>
        <begin position="7"/>
        <end position="75"/>
    </location>
</feature>
<dbReference type="RefSeq" id="WP_070361735.1">
    <property type="nucleotide sequence ID" value="NZ_JAEUWV010000039.1"/>
</dbReference>
<organism evidence="5 6">
    <name type="scientific">Corynebacterium lipophilum</name>
    <dbReference type="NCBI Taxonomy" id="2804918"/>
    <lineage>
        <taxon>Bacteria</taxon>
        <taxon>Bacillati</taxon>
        <taxon>Actinomycetota</taxon>
        <taxon>Actinomycetes</taxon>
        <taxon>Mycobacteriales</taxon>
        <taxon>Corynebacteriaceae</taxon>
        <taxon>Corynebacterium</taxon>
    </lineage>
</organism>
<dbReference type="PROSITE" id="PS50949">
    <property type="entry name" value="HTH_GNTR"/>
    <property type="match status" value="1"/>
</dbReference>
<keyword evidence="6" id="KW-1185">Reference proteome</keyword>
<reference evidence="5 6" key="1">
    <citation type="submission" date="2021-01" db="EMBL/GenBank/DDBJ databases">
        <title>Identification and Characterization of Corynebacterium sp.</title>
        <authorList>
            <person name="Luo Q."/>
            <person name="Qu P."/>
            <person name="Chen Q."/>
        </authorList>
    </citation>
    <scope>NUCLEOTIDE SEQUENCE [LARGE SCALE GENOMIC DNA]</scope>
    <source>
        <strain evidence="5 6">MC-18</strain>
    </source>
</reference>
<comment type="caution">
    <text evidence="5">The sequence shown here is derived from an EMBL/GenBank/DDBJ whole genome shotgun (WGS) entry which is preliminary data.</text>
</comment>
<dbReference type="SMART" id="SM00345">
    <property type="entry name" value="HTH_GNTR"/>
    <property type="match status" value="1"/>
</dbReference>
<evidence type="ECO:0000256" key="1">
    <source>
        <dbReference type="ARBA" id="ARBA00023015"/>
    </source>
</evidence>
<dbReference type="SUPFAM" id="SSF46785">
    <property type="entry name" value="Winged helix' DNA-binding domain"/>
    <property type="match status" value="1"/>
</dbReference>
<evidence type="ECO:0000313" key="5">
    <source>
        <dbReference type="EMBL" id="MCO6395506.1"/>
    </source>
</evidence>
<accession>A0AAW5I098</accession>
<dbReference type="EMBL" id="JAEUWV010000039">
    <property type="protein sequence ID" value="MCO6395506.1"/>
    <property type="molecule type" value="Genomic_DNA"/>
</dbReference>
<keyword evidence="3" id="KW-0804">Transcription</keyword>
<gene>
    <name evidence="5" type="ORF">JMN37_11130</name>
</gene>
<dbReference type="Proteomes" id="UP001205920">
    <property type="component" value="Unassembled WGS sequence"/>
</dbReference>
<sequence length="125" mass="13739">MVVGDSEPLFVQIAKLVEDLIVDGTLKSGERAPSTNELAAFHNINPATARKGLGLLVDAQVLEKRRGLGMFVTPDARERILETRREAFPGTFVAPLIDEAVRVGLSRDDLIDLVHRVAESRGMYQ</sequence>
<name>A0AAW5I098_9CORY</name>
<evidence type="ECO:0000313" key="6">
    <source>
        <dbReference type="Proteomes" id="UP001205920"/>
    </source>
</evidence>
<dbReference type="PANTHER" id="PTHR38445">
    <property type="entry name" value="HTH-TYPE TRANSCRIPTIONAL REPRESSOR YTRA"/>
    <property type="match status" value="1"/>
</dbReference>
<evidence type="ECO:0000259" key="4">
    <source>
        <dbReference type="PROSITE" id="PS50949"/>
    </source>
</evidence>
<dbReference type="GO" id="GO:0003677">
    <property type="term" value="F:DNA binding"/>
    <property type="evidence" value="ECO:0007669"/>
    <property type="project" value="UniProtKB-KW"/>
</dbReference>
<dbReference type="CDD" id="cd07377">
    <property type="entry name" value="WHTH_GntR"/>
    <property type="match status" value="1"/>
</dbReference>
<dbReference type="Pfam" id="PF00392">
    <property type="entry name" value="GntR"/>
    <property type="match status" value="1"/>
</dbReference>
<keyword evidence="1" id="KW-0805">Transcription regulation</keyword>
<dbReference type="InterPro" id="IPR000524">
    <property type="entry name" value="Tscrpt_reg_HTH_GntR"/>
</dbReference>
<evidence type="ECO:0000256" key="3">
    <source>
        <dbReference type="ARBA" id="ARBA00023163"/>
    </source>
</evidence>
<dbReference type="InterPro" id="IPR036390">
    <property type="entry name" value="WH_DNA-bd_sf"/>
</dbReference>
<dbReference type="PANTHER" id="PTHR38445:SF10">
    <property type="entry name" value="GNTR-FAMILY TRANSCRIPTIONAL REGULATOR"/>
    <property type="match status" value="1"/>
</dbReference>
<keyword evidence="2" id="KW-0238">DNA-binding</keyword>
<dbReference type="Gene3D" id="1.10.10.10">
    <property type="entry name" value="Winged helix-like DNA-binding domain superfamily/Winged helix DNA-binding domain"/>
    <property type="match status" value="1"/>
</dbReference>
<proteinExistence type="predicted"/>
<dbReference type="InterPro" id="IPR036388">
    <property type="entry name" value="WH-like_DNA-bd_sf"/>
</dbReference>
<protein>
    <submittedName>
        <fullName evidence="5">GntR family transcriptional regulator</fullName>
    </submittedName>
</protein>
<dbReference type="GO" id="GO:0003700">
    <property type="term" value="F:DNA-binding transcription factor activity"/>
    <property type="evidence" value="ECO:0007669"/>
    <property type="project" value="InterPro"/>
</dbReference>